<reference evidence="2 3" key="1">
    <citation type="journal article" date="2010" name="Stand. Genomic Sci.">
        <title>Complete genome sequence of Cellulomonas flavigena type strain (134).</title>
        <authorList>
            <person name="Abt B."/>
            <person name="Foster B."/>
            <person name="Lapidus A."/>
            <person name="Clum A."/>
            <person name="Sun H."/>
            <person name="Pukall R."/>
            <person name="Lucas S."/>
            <person name="Glavina Del Rio T."/>
            <person name="Nolan M."/>
            <person name="Tice H."/>
            <person name="Cheng J.F."/>
            <person name="Pitluck S."/>
            <person name="Liolios K."/>
            <person name="Ivanova N."/>
            <person name="Mavromatis K."/>
            <person name="Ovchinnikova G."/>
            <person name="Pati A."/>
            <person name="Goodwin L."/>
            <person name="Chen A."/>
            <person name="Palaniappan K."/>
            <person name="Land M."/>
            <person name="Hauser L."/>
            <person name="Chang Y.J."/>
            <person name="Jeffries C.D."/>
            <person name="Rohde M."/>
            <person name="Goker M."/>
            <person name="Woyke T."/>
            <person name="Bristow J."/>
            <person name="Eisen J.A."/>
            <person name="Markowitz V."/>
            <person name="Hugenholtz P."/>
            <person name="Kyrpides N.C."/>
            <person name="Klenk H.P."/>
        </authorList>
    </citation>
    <scope>NUCLEOTIDE SEQUENCE [LARGE SCALE GENOMIC DNA]</scope>
    <source>
        <strain evidence="3">ATCC 482 / DSM 20109 / BCRC 11376 / JCM 18109 / NBRC 3775 / NCIMB 8073 / NRS 134</strain>
    </source>
</reference>
<organism evidence="2 3">
    <name type="scientific">Cellulomonas flavigena (strain ATCC 482 / DSM 20109 / BCRC 11376 / JCM 18109 / NBRC 3775 / NCIMB 8073 / NRS 134)</name>
    <dbReference type="NCBI Taxonomy" id="446466"/>
    <lineage>
        <taxon>Bacteria</taxon>
        <taxon>Bacillati</taxon>
        <taxon>Actinomycetota</taxon>
        <taxon>Actinomycetes</taxon>
        <taxon>Micrococcales</taxon>
        <taxon>Cellulomonadaceae</taxon>
        <taxon>Cellulomonas</taxon>
    </lineage>
</organism>
<evidence type="ECO:0000313" key="3">
    <source>
        <dbReference type="Proteomes" id="UP000000849"/>
    </source>
</evidence>
<keyword evidence="1" id="KW-0732">Signal</keyword>
<gene>
    <name evidence="2" type="ordered locus">Cfla_1259</name>
</gene>
<feature type="signal peptide" evidence="1">
    <location>
        <begin position="1"/>
        <end position="23"/>
    </location>
</feature>
<keyword evidence="3" id="KW-1185">Reference proteome</keyword>
<evidence type="ECO:0000313" key="2">
    <source>
        <dbReference type="EMBL" id="ADG74159.1"/>
    </source>
</evidence>
<dbReference type="EMBL" id="CP001964">
    <property type="protein sequence ID" value="ADG74159.1"/>
    <property type="molecule type" value="Genomic_DNA"/>
</dbReference>
<feature type="chain" id="PRO_5039309711" evidence="1">
    <location>
        <begin position="24"/>
        <end position="79"/>
    </location>
</feature>
<dbReference type="KEGG" id="cfl:Cfla_1259"/>
<proteinExistence type="predicted"/>
<dbReference type="AlphaFoldDB" id="D5UBR4"/>
<sequence>MRRAGVVAGWACALAAATGPATAVVPVAYAAAGEVAPGAVADATVRIEIAGDPAGGTVQELLVRLAVSGEFRNGRVWAL</sequence>
<name>D5UBR4_CELFN</name>
<dbReference type="STRING" id="446466.Cfla_1259"/>
<evidence type="ECO:0000256" key="1">
    <source>
        <dbReference type="SAM" id="SignalP"/>
    </source>
</evidence>
<accession>D5UBR4</accession>
<dbReference type="HOGENOM" id="CLU_2599600_0_0_11"/>
<protein>
    <submittedName>
        <fullName evidence="2">Uncharacterized protein</fullName>
    </submittedName>
</protein>
<dbReference type="Proteomes" id="UP000000849">
    <property type="component" value="Chromosome"/>
</dbReference>